<evidence type="ECO:0000313" key="2">
    <source>
        <dbReference type="EMBL" id="KFG27132.1"/>
    </source>
</evidence>
<evidence type="ECO:0000313" key="1">
    <source>
        <dbReference type="EMBL" id="EHY65240.1"/>
    </source>
</evidence>
<dbReference type="AlphaFoldDB" id="H8ZDL5"/>
<dbReference type="HOGENOM" id="CLU_3106927_0_0_1"/>
<organism evidence="1">
    <name type="scientific">Nematocida ausubeli (strain ATCC PRA-371 / ERTm2)</name>
    <name type="common">Nematode killer fungus</name>
    <dbReference type="NCBI Taxonomy" id="1913371"/>
    <lineage>
        <taxon>Eukaryota</taxon>
        <taxon>Fungi</taxon>
        <taxon>Fungi incertae sedis</taxon>
        <taxon>Microsporidia</taxon>
        <taxon>Nematocida</taxon>
    </lineage>
</organism>
<dbReference type="Proteomes" id="UP000005622">
    <property type="component" value="Unassembled WGS sequence"/>
</dbReference>
<reference evidence="2 3" key="3">
    <citation type="journal article" date="2014" name="Genome Announc.">
        <title>Genome Sequence of the Microsporidian Species Nematocida sp1 Strain ERTm6 (ATCC PRA-372).</title>
        <authorList>
            <person name="Bakowski M.A."/>
            <person name="Priest M."/>
            <person name="Young S."/>
            <person name="Cuomo C.A."/>
            <person name="Troemel E.R."/>
        </authorList>
    </citation>
    <scope>NUCLEOTIDE SEQUENCE [LARGE SCALE GENOMIC DNA]</scope>
    <source>
        <strain evidence="2 3">ERTm6</strain>
    </source>
</reference>
<dbReference type="EMBL" id="AKIJ01000001">
    <property type="protein sequence ID" value="KFG27132.1"/>
    <property type="molecule type" value="Genomic_DNA"/>
</dbReference>
<protein>
    <submittedName>
        <fullName evidence="1">Uncharacterized protein</fullName>
    </submittedName>
</protein>
<evidence type="ECO:0000313" key="3">
    <source>
        <dbReference type="Proteomes" id="UP000054524"/>
    </source>
</evidence>
<accession>A0A086J4R4</accession>
<dbReference type="Proteomes" id="UP000054524">
    <property type="component" value="Unassembled WGS sequence"/>
</dbReference>
<name>H8ZDL5_NEMA1</name>
<keyword evidence="3" id="KW-1185">Reference proteome</keyword>
<accession>H8ZDL5</accession>
<dbReference type="EMBL" id="JH604636">
    <property type="protein sequence ID" value="EHY65240.1"/>
    <property type="molecule type" value="Genomic_DNA"/>
</dbReference>
<sequence length="51" mass="6072">MKHKPETFMELSKLPEDSAKCLYNDTKDYVHVYVSVSRLRKCPYRHITIAE</sequence>
<reference evidence="1" key="1">
    <citation type="submission" date="2011-03" db="EMBL/GenBank/DDBJ databases">
        <title>The Genome Sequence of Nematocida sp1 strain ERTm2.</title>
        <authorList>
            <consortium name="The Broad Institute Genome Sequencing Platform"/>
            <consortium name="The Broad Institute Genome Sequencing Center for Infectious Disease"/>
            <person name="Cuomo C."/>
            <person name="Troemel E."/>
            <person name="Young S.K."/>
            <person name="Zeng Q."/>
            <person name="Gargeya S."/>
            <person name="Fitzgerald M."/>
            <person name="Haas B."/>
            <person name="Abouelleil A."/>
            <person name="Alvarado L."/>
            <person name="Arachchi H.M."/>
            <person name="Berlin A."/>
            <person name="Brown A."/>
            <person name="Chapman S.B."/>
            <person name="Chen Z."/>
            <person name="Dunbar C."/>
            <person name="Freedman E."/>
            <person name="Gearin G."/>
            <person name="Gellesch M."/>
            <person name="Goldberg J."/>
            <person name="Griggs A."/>
            <person name="Gujja S."/>
            <person name="Heilman E.R."/>
            <person name="Heiman D."/>
            <person name="Howarth C."/>
            <person name="Larson L."/>
            <person name="Lui A."/>
            <person name="MacDonald P.J.P."/>
            <person name="Mehta T."/>
            <person name="Montmayeur A."/>
            <person name="Murphy C."/>
            <person name="Neiman D."/>
            <person name="Pearson M."/>
            <person name="Priest M."/>
            <person name="Roberts A."/>
            <person name="Saif S."/>
            <person name="Shea T."/>
            <person name="Shenoy N."/>
            <person name="Sisk P."/>
            <person name="Stolte C."/>
            <person name="Sykes S."/>
            <person name="White J."/>
            <person name="Yandava C."/>
            <person name="Wortman J."/>
            <person name="Nusbaum C."/>
            <person name="Birren B."/>
        </authorList>
    </citation>
    <scope>NUCLEOTIDE SEQUENCE</scope>
    <source>
        <strain evidence="1">ERTm2</strain>
    </source>
</reference>
<gene>
    <name evidence="1" type="ORF">NERG_01686</name>
    <name evidence="2" type="ORF">NESG_00207</name>
</gene>
<reference evidence="2" key="2">
    <citation type="submission" date="2012-10" db="EMBL/GenBank/DDBJ databases">
        <authorList>
            <consortium name="The Broad Institute Genome Sequencing Platform"/>
            <consortium name="The Broad Institute Genome Sequencing Center for Infectious Disease"/>
            <person name="Cuomo C."/>
            <person name="Troemel E."/>
            <person name="Walker B."/>
            <person name="Young S.K."/>
            <person name="Zeng Q."/>
            <person name="Gargeya S."/>
            <person name="Fitzgerald M."/>
            <person name="Haas B."/>
            <person name="Abouelleil A."/>
            <person name="Alvarado L."/>
            <person name="Arachchi H.M."/>
            <person name="Berlin A.M."/>
            <person name="Chapman S.B."/>
            <person name="Goldberg J."/>
            <person name="Griggs A."/>
            <person name="Gujja S."/>
            <person name="Hansen M."/>
            <person name="Howarth C."/>
            <person name="Imamovic A."/>
            <person name="Larimer J."/>
            <person name="McCowan C."/>
            <person name="Murphy C."/>
            <person name="Neiman D."/>
            <person name="Pearson M."/>
            <person name="Priest M."/>
            <person name="Roberts A."/>
            <person name="Saif S."/>
            <person name="Shea T."/>
            <person name="Sisk P."/>
            <person name="Sykes S."/>
            <person name="Wortman J."/>
            <person name="Nusbaum C."/>
            <person name="Birren B."/>
        </authorList>
    </citation>
    <scope>NUCLEOTIDE SEQUENCE</scope>
    <source>
        <strain evidence="2">ERTm6</strain>
    </source>
</reference>
<proteinExistence type="predicted"/>